<dbReference type="KEGG" id="vei:Veis_3756"/>
<evidence type="ECO:0000313" key="1">
    <source>
        <dbReference type="EMBL" id="ABM59468.1"/>
    </source>
</evidence>
<dbReference type="HOGENOM" id="CLU_2262628_0_0_4"/>
<reference evidence="2" key="1">
    <citation type="submission" date="2006-12" db="EMBL/GenBank/DDBJ databases">
        <title>Complete sequence of chromosome 1 of Verminephrobacter eiseniae EF01-2.</title>
        <authorList>
            <person name="Copeland A."/>
            <person name="Lucas S."/>
            <person name="Lapidus A."/>
            <person name="Barry K."/>
            <person name="Detter J.C."/>
            <person name="Glavina del Rio T."/>
            <person name="Dalin E."/>
            <person name="Tice H."/>
            <person name="Pitluck S."/>
            <person name="Chertkov O."/>
            <person name="Brettin T."/>
            <person name="Bruce D."/>
            <person name="Han C."/>
            <person name="Tapia R."/>
            <person name="Gilna P."/>
            <person name="Schmutz J."/>
            <person name="Larimer F."/>
            <person name="Land M."/>
            <person name="Hauser L."/>
            <person name="Kyrpides N."/>
            <person name="Kim E."/>
            <person name="Stahl D."/>
            <person name="Richardson P."/>
        </authorList>
    </citation>
    <scope>NUCLEOTIDE SEQUENCE [LARGE SCALE GENOMIC DNA]</scope>
    <source>
        <strain evidence="2">EF01-2</strain>
    </source>
</reference>
<dbReference type="STRING" id="391735.Veis_3756"/>
<organism evidence="1 2">
    <name type="scientific">Verminephrobacter eiseniae (strain EF01-2)</name>
    <dbReference type="NCBI Taxonomy" id="391735"/>
    <lineage>
        <taxon>Bacteria</taxon>
        <taxon>Pseudomonadati</taxon>
        <taxon>Pseudomonadota</taxon>
        <taxon>Betaproteobacteria</taxon>
        <taxon>Burkholderiales</taxon>
        <taxon>Comamonadaceae</taxon>
        <taxon>Verminephrobacter</taxon>
    </lineage>
</organism>
<sequence>MDGDIANSNEDVKDFEMEQPIEQTIVEITRELNKLCGQRNPKAEIRRDELYAQLRLIGATAAFYDGYDAMKKLHDAAERLVGNTNDAGYYINRAWDMVGGWMA</sequence>
<keyword evidence="2" id="KW-1185">Reference proteome</keyword>
<protein>
    <submittedName>
        <fullName evidence="1">Uncharacterized protein</fullName>
    </submittedName>
</protein>
<dbReference type="AlphaFoldDB" id="A1WPB1"/>
<gene>
    <name evidence="1" type="ordered locus">Veis_3756</name>
</gene>
<dbReference type="EMBL" id="CP000542">
    <property type="protein sequence ID" value="ABM59468.1"/>
    <property type="molecule type" value="Genomic_DNA"/>
</dbReference>
<dbReference type="Proteomes" id="UP000000374">
    <property type="component" value="Chromosome"/>
</dbReference>
<accession>A1WPB1</accession>
<proteinExistence type="predicted"/>
<evidence type="ECO:0000313" key="2">
    <source>
        <dbReference type="Proteomes" id="UP000000374"/>
    </source>
</evidence>
<name>A1WPB1_VEREI</name>